<dbReference type="InterPro" id="IPR025314">
    <property type="entry name" value="DUF4219"/>
</dbReference>
<reference evidence="3 4" key="1">
    <citation type="submission" date="2017-11" db="EMBL/GenBank/DDBJ databases">
        <title>De novo assembly and phasing of dikaryotic genomes from two isolates of Puccinia coronata f. sp. avenae, the causal agent of oat crown rust.</title>
        <authorList>
            <person name="Miller M.E."/>
            <person name="Zhang Y."/>
            <person name="Omidvar V."/>
            <person name="Sperschneider J."/>
            <person name="Schwessinger B."/>
            <person name="Raley C."/>
            <person name="Palmer J.M."/>
            <person name="Garnica D."/>
            <person name="Upadhyaya N."/>
            <person name="Rathjen J."/>
            <person name="Taylor J.M."/>
            <person name="Park R.F."/>
            <person name="Dodds P.N."/>
            <person name="Hirsch C.D."/>
            <person name="Kianian S.F."/>
            <person name="Figueroa M."/>
        </authorList>
    </citation>
    <scope>NUCLEOTIDE SEQUENCE [LARGE SCALE GENOMIC DNA]</scope>
    <source>
        <strain evidence="3">12SD80</strain>
    </source>
</reference>
<feature type="domain" description="DUF4219" evidence="1">
    <location>
        <begin position="18"/>
        <end position="43"/>
    </location>
</feature>
<accession>A0A2N5UUL1</accession>
<evidence type="ECO:0000259" key="2">
    <source>
        <dbReference type="Pfam" id="PF22936"/>
    </source>
</evidence>
<dbReference type="EMBL" id="PGCI01000089">
    <property type="protein sequence ID" value="PLW41445.1"/>
    <property type="molecule type" value="Genomic_DNA"/>
</dbReference>
<comment type="caution">
    <text evidence="3">The sequence shown here is derived from an EMBL/GenBank/DDBJ whole genome shotgun (WGS) entry which is preliminary data.</text>
</comment>
<dbReference type="AlphaFoldDB" id="A0A2N5UUL1"/>
<proteinExistence type="predicted"/>
<protein>
    <submittedName>
        <fullName evidence="3">Uncharacterized protein</fullName>
    </submittedName>
</protein>
<feature type="domain" description="Retrovirus-related Pol polyprotein from transposon TNT 1-94-like beta-barrel" evidence="2">
    <location>
        <begin position="123"/>
        <end position="186"/>
    </location>
</feature>
<sequence>MADKMESTIPKADYLPILNGTNYTNWSGRIKVHLQGKEFWDACTTRLLANAANTDVAKQLKAKNEAIAIIIPRLNPRCYNEVVNAQTIDDGILLWDKISAHASFAQASVFVTSTSSVSNNSPIIDSAASHHMICDKLLFNNIVPENIIIKTGHKSNNLFAEGIGSVSVKSVTIEKNANRFVIRDVRIFGIKDSVTQAIKS</sequence>
<dbReference type="Pfam" id="PF13961">
    <property type="entry name" value="DUF4219"/>
    <property type="match status" value="1"/>
</dbReference>
<evidence type="ECO:0000313" key="4">
    <source>
        <dbReference type="Proteomes" id="UP000235392"/>
    </source>
</evidence>
<dbReference type="Pfam" id="PF22936">
    <property type="entry name" value="Pol_BBD"/>
    <property type="match status" value="1"/>
</dbReference>
<organism evidence="3 4">
    <name type="scientific">Puccinia coronata f. sp. avenae</name>
    <dbReference type="NCBI Taxonomy" id="200324"/>
    <lineage>
        <taxon>Eukaryota</taxon>
        <taxon>Fungi</taxon>
        <taxon>Dikarya</taxon>
        <taxon>Basidiomycota</taxon>
        <taxon>Pucciniomycotina</taxon>
        <taxon>Pucciniomycetes</taxon>
        <taxon>Pucciniales</taxon>
        <taxon>Pucciniaceae</taxon>
        <taxon>Puccinia</taxon>
    </lineage>
</organism>
<name>A0A2N5UUL1_9BASI</name>
<gene>
    <name evidence="3" type="ORF">PCASD_07164</name>
</gene>
<dbReference type="InterPro" id="IPR054722">
    <property type="entry name" value="PolX-like_BBD"/>
</dbReference>
<evidence type="ECO:0000313" key="3">
    <source>
        <dbReference type="EMBL" id="PLW41445.1"/>
    </source>
</evidence>
<dbReference type="Proteomes" id="UP000235392">
    <property type="component" value="Unassembled WGS sequence"/>
</dbReference>
<evidence type="ECO:0000259" key="1">
    <source>
        <dbReference type="Pfam" id="PF13961"/>
    </source>
</evidence>